<dbReference type="PANTHER" id="PTHR12965">
    <property type="entry name" value="VACUOLAR PROTEIN SORTING 54"/>
    <property type="match status" value="1"/>
</dbReference>
<sequence length="868" mass="97267">MSSSKNPFEESSCVSSGGSALVDPRSVSPDHQRENGRNSVGATERQIAFQDGPRTSRPESRTSRPESRTSVVGGSAASRYRSSGTDYELYPDRPKRLFDFYDASVNLPAVLNDPRKPRPTEFLTRTWGDAFVETTIAPSPLLQELSLESFRPYLRCINVREALLKGTKSSSDGSGRSSAKGHKHSCPDDLVEIPSVFFLPSFSLEQPSVFRQTCPPEQTRAALWSARDRLTRFLDTVESEIARHVSIRAEAFFGVVTSHDLLQERMETSLGKVAQLRNSLRTIQDGSVKPAVETVGKVQKRHNLQRIIDKLQTVATVSQTQLTIQMLLSNGDFVGALDLITTTRDVVTSDLSGLTCFRHLPHQLTEMERFIDKMMSMEFRRALSTHLNRAAGDSASSPKMQEEERFAAIVTGLLRQRRFNVVDWFREEALSALLATLKLVLIQTLTEHQIGDVEENGEDDRSLPYYLLKTLISMVWSCYLRWERNARGDCKDVASLSWLEDLKNAELVSLWDALDSVMKGGEEVLGIRMTVLNAQLQKLAFAFVARFHEDRKQKLSLILDSERWTSAEIPVEFQSFVDSVFANQTFLVPLPRMKSEEVMNGQASASNTSLHVSSPKAVVPSLVVNGENYLVVGTVVLLLRMLGEYIALTAKLPLSMNISGDILQKVVELLRLFNTKTCQLVLGTGALQSAGLRSISMKNLVLSSSCLQLVALSIPVVCDDLMKQLSAKQLHLNRNFDSLLRDYDSHVEEIEKKLVQVLDTQLLTHFSRWEAVVPVPSASFRASIASIKRLHDTVCEMLPAANSQRLFRSIFVLFKRRLKQQIGKLNIARDGGPQHDVVTGEIAFFTGELRSLKSFHRIDDNFSDVWER</sequence>
<dbReference type="Gene3D" id="1.20.1280.130">
    <property type="match status" value="1"/>
</dbReference>
<dbReference type="OrthoDB" id="10259024at2759"/>
<evidence type="ECO:0000256" key="4">
    <source>
        <dbReference type="ARBA" id="ARBA00022448"/>
    </source>
</evidence>
<dbReference type="InterPro" id="IPR039745">
    <property type="entry name" value="Vps54"/>
</dbReference>
<dbReference type="PANTHER" id="PTHR12965:SF0">
    <property type="entry name" value="VACUOLAR PROTEIN SORTING-ASSOCIATED PROTEIN 54"/>
    <property type="match status" value="1"/>
</dbReference>
<dbReference type="InterPro" id="IPR012501">
    <property type="entry name" value="Vps54_C"/>
</dbReference>
<keyword evidence="12" id="KW-1185">Reference proteome</keyword>
<evidence type="ECO:0000313" key="11">
    <source>
        <dbReference type="EMBL" id="OQV16780.1"/>
    </source>
</evidence>
<dbReference type="GO" id="GO:0005829">
    <property type="term" value="C:cytosol"/>
    <property type="evidence" value="ECO:0007669"/>
    <property type="project" value="GOC"/>
</dbReference>
<dbReference type="GO" id="GO:0019905">
    <property type="term" value="F:syntaxin binding"/>
    <property type="evidence" value="ECO:0007669"/>
    <property type="project" value="TreeGrafter"/>
</dbReference>
<evidence type="ECO:0000256" key="6">
    <source>
        <dbReference type="ARBA" id="ARBA00023034"/>
    </source>
</evidence>
<reference evidence="12" key="1">
    <citation type="submission" date="2017-01" db="EMBL/GenBank/DDBJ databases">
        <title>Comparative genomics of anhydrobiosis in the tardigrade Hypsibius dujardini.</title>
        <authorList>
            <person name="Yoshida Y."/>
            <person name="Koutsovoulos G."/>
            <person name="Laetsch D."/>
            <person name="Stevens L."/>
            <person name="Kumar S."/>
            <person name="Horikawa D."/>
            <person name="Ishino K."/>
            <person name="Komine S."/>
            <person name="Tomita M."/>
            <person name="Blaxter M."/>
            <person name="Arakawa K."/>
        </authorList>
    </citation>
    <scope>NUCLEOTIDE SEQUENCE [LARGE SCALE GENOMIC DNA]</scope>
    <source>
        <strain evidence="12">Z151</strain>
    </source>
</reference>
<gene>
    <name evidence="11" type="ORF">BV898_09136</name>
</gene>
<keyword evidence="6" id="KW-0333">Golgi apparatus</keyword>
<dbReference type="GO" id="GO:0006896">
    <property type="term" value="P:Golgi to vacuole transport"/>
    <property type="evidence" value="ECO:0007669"/>
    <property type="project" value="TreeGrafter"/>
</dbReference>
<comment type="caution">
    <text evidence="11">The sequence shown here is derived from an EMBL/GenBank/DDBJ whole genome shotgun (WGS) entry which is preliminary data.</text>
</comment>
<evidence type="ECO:0000256" key="3">
    <source>
        <dbReference type="ARBA" id="ARBA00017665"/>
    </source>
</evidence>
<feature type="domain" description="Vacuolar protein sorting-associated protein 54 C-terminal" evidence="9">
    <location>
        <begin position="627"/>
        <end position="759"/>
    </location>
</feature>
<evidence type="ECO:0000256" key="1">
    <source>
        <dbReference type="ARBA" id="ARBA00004601"/>
    </source>
</evidence>
<proteinExistence type="inferred from homology"/>
<dbReference type="GO" id="GO:0000938">
    <property type="term" value="C:GARP complex"/>
    <property type="evidence" value="ECO:0007669"/>
    <property type="project" value="InterPro"/>
</dbReference>
<comment type="similarity">
    <text evidence="2">Belongs to the VPS54 family.</text>
</comment>
<evidence type="ECO:0000259" key="10">
    <source>
        <dbReference type="Pfam" id="PF10475"/>
    </source>
</evidence>
<dbReference type="EMBL" id="MTYJ01000070">
    <property type="protein sequence ID" value="OQV16780.1"/>
    <property type="molecule type" value="Genomic_DNA"/>
</dbReference>
<dbReference type="Gene3D" id="6.10.250.860">
    <property type="match status" value="1"/>
</dbReference>
<feature type="compositionally biased region" description="Basic and acidic residues" evidence="8">
    <location>
        <begin position="54"/>
        <end position="67"/>
    </location>
</feature>
<dbReference type="Proteomes" id="UP000192578">
    <property type="component" value="Unassembled WGS sequence"/>
</dbReference>
<dbReference type="AlphaFoldDB" id="A0A1W0WNI3"/>
<evidence type="ECO:0000256" key="7">
    <source>
        <dbReference type="ARBA" id="ARBA00023054"/>
    </source>
</evidence>
<comment type="subcellular location">
    <subcellularLocation>
        <location evidence="1">Golgi apparatus</location>
        <location evidence="1">trans-Golgi network</location>
    </subcellularLocation>
</comment>
<dbReference type="InterPro" id="IPR019515">
    <property type="entry name" value="VPS54_N"/>
</dbReference>
<evidence type="ECO:0000256" key="2">
    <source>
        <dbReference type="ARBA" id="ARBA00009150"/>
    </source>
</evidence>
<evidence type="ECO:0000259" key="9">
    <source>
        <dbReference type="Pfam" id="PF07928"/>
    </source>
</evidence>
<keyword evidence="4" id="KW-0813">Transport</keyword>
<name>A0A1W0WNI3_HYPEX</name>
<evidence type="ECO:0000256" key="5">
    <source>
        <dbReference type="ARBA" id="ARBA00022927"/>
    </source>
</evidence>
<accession>A0A1W0WNI3</accession>
<dbReference type="Pfam" id="PF10475">
    <property type="entry name" value="Vps54_N"/>
    <property type="match status" value="1"/>
</dbReference>
<dbReference type="GO" id="GO:0015031">
    <property type="term" value="P:protein transport"/>
    <property type="evidence" value="ECO:0007669"/>
    <property type="project" value="UniProtKB-KW"/>
</dbReference>
<keyword evidence="7" id="KW-0175">Coiled coil</keyword>
<keyword evidence="5" id="KW-0653">Protein transport</keyword>
<protein>
    <recommendedName>
        <fullName evidence="3">Vacuolar protein sorting-associated protein 54</fullName>
    </recommendedName>
</protein>
<dbReference type="Pfam" id="PF07928">
    <property type="entry name" value="Vps54"/>
    <property type="match status" value="1"/>
</dbReference>
<feature type="compositionally biased region" description="Low complexity" evidence="8">
    <location>
        <begin position="68"/>
        <end position="84"/>
    </location>
</feature>
<dbReference type="GO" id="GO:0042147">
    <property type="term" value="P:retrograde transport, endosome to Golgi"/>
    <property type="evidence" value="ECO:0007669"/>
    <property type="project" value="InterPro"/>
</dbReference>
<evidence type="ECO:0000256" key="8">
    <source>
        <dbReference type="SAM" id="MobiDB-lite"/>
    </source>
</evidence>
<feature type="domain" description="Vacuolar protein sorting-associated protein 54 N-terminal" evidence="10">
    <location>
        <begin position="193"/>
        <end position="378"/>
    </location>
</feature>
<evidence type="ECO:0000313" key="12">
    <source>
        <dbReference type="Proteomes" id="UP000192578"/>
    </source>
</evidence>
<feature type="region of interest" description="Disordered" evidence="8">
    <location>
        <begin position="1"/>
        <end position="87"/>
    </location>
</feature>
<organism evidence="11 12">
    <name type="scientific">Hypsibius exemplaris</name>
    <name type="common">Freshwater tardigrade</name>
    <dbReference type="NCBI Taxonomy" id="2072580"/>
    <lineage>
        <taxon>Eukaryota</taxon>
        <taxon>Metazoa</taxon>
        <taxon>Ecdysozoa</taxon>
        <taxon>Tardigrada</taxon>
        <taxon>Eutardigrada</taxon>
        <taxon>Parachela</taxon>
        <taxon>Hypsibioidea</taxon>
        <taxon>Hypsibiidae</taxon>
        <taxon>Hypsibius</taxon>
    </lineage>
</organism>